<organism evidence="3 4">
    <name type="scientific">Thermoanaerobacter uzonensis DSM 18761</name>
    <dbReference type="NCBI Taxonomy" id="1123369"/>
    <lineage>
        <taxon>Bacteria</taxon>
        <taxon>Bacillati</taxon>
        <taxon>Bacillota</taxon>
        <taxon>Clostridia</taxon>
        <taxon>Thermoanaerobacterales</taxon>
        <taxon>Thermoanaerobacteraceae</taxon>
        <taxon>Thermoanaerobacter</taxon>
    </lineage>
</organism>
<dbReference type="CDD" id="cd04607">
    <property type="entry name" value="CBS_pair_NTP_transferase_assoc"/>
    <property type="match status" value="1"/>
</dbReference>
<dbReference type="Pfam" id="PF00571">
    <property type="entry name" value="CBS"/>
    <property type="match status" value="1"/>
</dbReference>
<dbReference type="PROSITE" id="PS51371">
    <property type="entry name" value="CBS"/>
    <property type="match status" value="1"/>
</dbReference>
<dbReference type="InterPro" id="IPR046342">
    <property type="entry name" value="CBS_dom_sf"/>
</dbReference>
<gene>
    <name evidence="3" type="ORF">SAMN02745195_00470</name>
</gene>
<dbReference type="InterPro" id="IPR000644">
    <property type="entry name" value="CBS_dom"/>
</dbReference>
<dbReference type="RefSeq" id="WP_029688940.1">
    <property type="nucleotide sequence ID" value="NZ_FQUR01000007.1"/>
</dbReference>
<feature type="domain" description="CBS" evidence="2">
    <location>
        <begin position="1"/>
        <end position="60"/>
    </location>
</feature>
<evidence type="ECO:0000259" key="2">
    <source>
        <dbReference type="PROSITE" id="PS51371"/>
    </source>
</evidence>
<dbReference type="EMBL" id="FQUR01000007">
    <property type="protein sequence ID" value="SHE47365.1"/>
    <property type="molecule type" value="Genomic_DNA"/>
</dbReference>
<evidence type="ECO:0000256" key="1">
    <source>
        <dbReference type="PROSITE-ProRule" id="PRU00703"/>
    </source>
</evidence>
<dbReference type="SUPFAM" id="SSF53448">
    <property type="entry name" value="Nucleotide-diphospho-sugar transferases"/>
    <property type="match status" value="1"/>
</dbReference>
<dbReference type="Gene3D" id="3.10.580.10">
    <property type="entry name" value="CBS-domain"/>
    <property type="match status" value="1"/>
</dbReference>
<dbReference type="Pfam" id="PF00483">
    <property type="entry name" value="NTP_transferase"/>
    <property type="match status" value="1"/>
</dbReference>
<sequence length="352" mass="40652">MEKIKSVLIKEESLIKEAIKQLNENSLQILLVIDDNYRLIGTVTDGDIRRAILNNISFDEPVGKIMNRVPKFVYIGEEESAKELMIKHRIKTIPVLDRERRVVDLILMEKFLETKYEYSEKPNYVFIMAGGKGTRLDPFTKILPKPLIPIGDTPIIELIVKNFKKYGFNNFLISVNYKAEIIKLYFSENPDGYNINFIHEKDFLGTAGSLRLAEEKLKDTFIVSNCDVIIDIDFDELLKYHKKNNNHATIVGVVKNMQIPYGVIDVNNGELVNMIEKPEYNFVINSGVYVLEPELINLIPQGKPINMPDLLLKSKEFGYKVGVYPISSKWFDVGQWEEYRNTLEYFKKVEGI</sequence>
<dbReference type="SUPFAM" id="SSF54631">
    <property type="entry name" value="CBS-domain pair"/>
    <property type="match status" value="1"/>
</dbReference>
<dbReference type="Proteomes" id="UP000184127">
    <property type="component" value="Unassembled WGS sequence"/>
</dbReference>
<dbReference type="AlphaFoldDB" id="A0A1M4TSJ3"/>
<proteinExistence type="predicted"/>
<accession>A0A1M4TSJ3</accession>
<evidence type="ECO:0000313" key="4">
    <source>
        <dbReference type="Proteomes" id="UP000184127"/>
    </source>
</evidence>
<dbReference type="InterPro" id="IPR005835">
    <property type="entry name" value="NTP_transferase_dom"/>
</dbReference>
<keyword evidence="4" id="KW-1185">Reference proteome</keyword>
<name>A0A1M4TSJ3_9THEO</name>
<dbReference type="PANTHER" id="PTHR22572">
    <property type="entry name" value="SUGAR-1-PHOSPHATE GUANYL TRANSFERASE"/>
    <property type="match status" value="1"/>
</dbReference>
<dbReference type="CDD" id="cd06426">
    <property type="entry name" value="NTP_transferase_like_2"/>
    <property type="match status" value="1"/>
</dbReference>
<reference evidence="4" key="1">
    <citation type="submission" date="2016-11" db="EMBL/GenBank/DDBJ databases">
        <authorList>
            <person name="Varghese N."/>
            <person name="Submissions S."/>
        </authorList>
    </citation>
    <scope>NUCLEOTIDE SEQUENCE [LARGE SCALE GENOMIC DNA]</scope>
    <source>
        <strain evidence="4">DSM 18761</strain>
    </source>
</reference>
<dbReference type="InterPro" id="IPR029044">
    <property type="entry name" value="Nucleotide-diphossugar_trans"/>
</dbReference>
<dbReference type="InterPro" id="IPR050486">
    <property type="entry name" value="Mannose-1P_guanyltransferase"/>
</dbReference>
<dbReference type="Gene3D" id="3.90.550.10">
    <property type="entry name" value="Spore Coat Polysaccharide Biosynthesis Protein SpsA, Chain A"/>
    <property type="match status" value="1"/>
</dbReference>
<keyword evidence="1" id="KW-0129">CBS domain</keyword>
<protein>
    <submittedName>
        <fullName evidence="3">CBS domain-containing protein</fullName>
    </submittedName>
</protein>
<evidence type="ECO:0000313" key="3">
    <source>
        <dbReference type="EMBL" id="SHE47365.1"/>
    </source>
</evidence>